<sequence>MMRDAMKGKVPVLLACATFSVVCHAGETRCVDRIAQGSVAVVRVVPGKTVQIDLPPGVRVGNDERPDAGTKVYYKGGATSLPLSFPTNQGRYDVCAVLAKAGEQPDQHVVLTRHNP</sequence>
<dbReference type="RefSeq" id="WP_182553247.1">
    <property type="nucleotide sequence ID" value="NZ_QGAQ01000014.1"/>
</dbReference>
<evidence type="ECO:0000313" key="2">
    <source>
        <dbReference type="EMBL" id="MBX3891321.1"/>
    </source>
</evidence>
<evidence type="ECO:0008006" key="4">
    <source>
        <dbReference type="Google" id="ProtNLM"/>
    </source>
</evidence>
<evidence type="ECO:0000256" key="1">
    <source>
        <dbReference type="SAM" id="SignalP"/>
    </source>
</evidence>
<evidence type="ECO:0000313" key="3">
    <source>
        <dbReference type="Proteomes" id="UP001199322"/>
    </source>
</evidence>
<keyword evidence="1" id="KW-0732">Signal</keyword>
<gene>
    <name evidence="2" type="ORF">DEE74_15760</name>
</gene>
<proteinExistence type="predicted"/>
<protein>
    <recommendedName>
        <fullName evidence="4">Secreted protein</fullName>
    </recommendedName>
</protein>
<accession>A0AAW4Q9G8</accession>
<name>A0AAW4Q9G8_RALPI</name>
<dbReference type="AlphaFoldDB" id="A0AAW4Q9G8"/>
<feature type="signal peptide" evidence="1">
    <location>
        <begin position="1"/>
        <end position="25"/>
    </location>
</feature>
<feature type="chain" id="PRO_5043341280" description="Secreted protein" evidence="1">
    <location>
        <begin position="26"/>
        <end position="116"/>
    </location>
</feature>
<dbReference type="EMBL" id="QGBI01000014">
    <property type="protein sequence ID" value="MBX3891321.1"/>
    <property type="molecule type" value="Genomic_DNA"/>
</dbReference>
<reference evidence="2" key="1">
    <citation type="submission" date="2018-06" db="EMBL/GenBank/DDBJ databases">
        <authorList>
            <person name="O'Rourke A."/>
        </authorList>
    </citation>
    <scope>NUCLEOTIDE SEQUENCE</scope>
    <source>
        <strain evidence="2">132550021-3</strain>
    </source>
</reference>
<organism evidence="2 3">
    <name type="scientific">Ralstonia pickettii</name>
    <name type="common">Burkholderia pickettii</name>
    <dbReference type="NCBI Taxonomy" id="329"/>
    <lineage>
        <taxon>Bacteria</taxon>
        <taxon>Pseudomonadati</taxon>
        <taxon>Pseudomonadota</taxon>
        <taxon>Betaproteobacteria</taxon>
        <taxon>Burkholderiales</taxon>
        <taxon>Burkholderiaceae</taxon>
        <taxon>Ralstonia</taxon>
    </lineage>
</organism>
<comment type="caution">
    <text evidence="2">The sequence shown here is derived from an EMBL/GenBank/DDBJ whole genome shotgun (WGS) entry which is preliminary data.</text>
</comment>
<dbReference type="Proteomes" id="UP001199322">
    <property type="component" value="Unassembled WGS sequence"/>
</dbReference>